<evidence type="ECO:0000256" key="1">
    <source>
        <dbReference type="ARBA" id="ARBA00009995"/>
    </source>
</evidence>
<comment type="subcellular location">
    <subcellularLocation>
        <location evidence="5">Membrane</location>
        <topology evidence="5">Single-pass membrane protein</topology>
    </subcellularLocation>
</comment>
<evidence type="ECO:0000256" key="4">
    <source>
        <dbReference type="RuleBase" id="RU003718"/>
    </source>
</evidence>
<evidence type="ECO:0000313" key="7">
    <source>
        <dbReference type="RefSeq" id="XP_017781625.1"/>
    </source>
</evidence>
<keyword evidence="6" id="KW-1185">Reference proteome</keyword>
<keyword evidence="5" id="KW-0812">Transmembrane</keyword>
<evidence type="ECO:0000256" key="5">
    <source>
        <dbReference type="RuleBase" id="RU362059"/>
    </source>
</evidence>
<evidence type="ECO:0000313" key="6">
    <source>
        <dbReference type="Proteomes" id="UP000695000"/>
    </source>
</evidence>
<dbReference type="CDD" id="cd03784">
    <property type="entry name" value="GT1_Gtf-like"/>
    <property type="match status" value="1"/>
</dbReference>
<dbReference type="Gene3D" id="3.40.50.2000">
    <property type="entry name" value="Glycogen Phosphorylase B"/>
    <property type="match status" value="1"/>
</dbReference>
<dbReference type="InterPro" id="IPR035595">
    <property type="entry name" value="UDP_glycos_trans_CS"/>
</dbReference>
<name>A0ABM1N475_NICVS</name>
<evidence type="ECO:0000256" key="3">
    <source>
        <dbReference type="ARBA" id="ARBA00022679"/>
    </source>
</evidence>
<comment type="catalytic activity">
    <reaction evidence="5">
        <text>glucuronate acceptor + UDP-alpha-D-glucuronate = acceptor beta-D-glucuronoside + UDP + H(+)</text>
        <dbReference type="Rhea" id="RHEA:21032"/>
        <dbReference type="ChEBI" id="CHEBI:15378"/>
        <dbReference type="ChEBI" id="CHEBI:58052"/>
        <dbReference type="ChEBI" id="CHEBI:58223"/>
        <dbReference type="ChEBI" id="CHEBI:132367"/>
        <dbReference type="ChEBI" id="CHEBI:132368"/>
        <dbReference type="EC" id="2.4.1.17"/>
    </reaction>
</comment>
<sequence>MLLKVTSLLLLLNYCNAANILGIFHHPGKSHHMLGEVLLKAMASRGHKVTMVSPFPLKEPFPNYRDIVTPETMQDMNNRIKNEWFQKFSHNSASIDTFFMLLNMTVTQADLLFQNAEFKKMWTSNEKVDLILIDWMFNESHLIFSKIFKCPIILMATAGTAFNVNYIVGNTAPYSYVPFKYFPITDKMNFWERTMNTIVHVSAEVVSYYQRIKQQKILHRYIPDAPSIDELSKNVALVLSNGHYSYETRRPSVPNSIDIGGFHVGEVKQLPKDIKAYLDSAKDGFIYFSLGSNMKSIFLDEKKLNGILSAFSKVNLKVLWKLEKDIPNKPKNIKIAKWLPQNDVLAHPNIKLFITHGGLLSTIESIHHGVPMIGIPMFGDQNSNVPTGVEAGYTLRIKPEEICEEALLANIQEMLRNETYSKKAKLHSDLLRNQPIKPLDKGVFWMEHVIKHKGAKHLANASMNLHWYQNLLIDVFIFLFAILLSVIGLCYLMIRLVLKMFIKNKRISQLKKKKNN</sequence>
<keyword evidence="5" id="KW-0732">Signal</keyword>
<dbReference type="InterPro" id="IPR002213">
    <property type="entry name" value="UDP_glucos_trans"/>
</dbReference>
<gene>
    <name evidence="7" type="primary">LOC108566322</name>
</gene>
<proteinExistence type="inferred from homology"/>
<feature type="transmembrane region" description="Helical" evidence="5">
    <location>
        <begin position="475"/>
        <end position="498"/>
    </location>
</feature>
<dbReference type="Proteomes" id="UP000695000">
    <property type="component" value="Unplaced"/>
</dbReference>
<feature type="signal peptide" evidence="5">
    <location>
        <begin position="1"/>
        <end position="17"/>
    </location>
</feature>
<keyword evidence="3 4" id="KW-0808">Transferase</keyword>
<organism evidence="6 7">
    <name type="scientific">Nicrophorus vespilloides</name>
    <name type="common">Boreal carrion beetle</name>
    <dbReference type="NCBI Taxonomy" id="110193"/>
    <lineage>
        <taxon>Eukaryota</taxon>
        <taxon>Metazoa</taxon>
        <taxon>Ecdysozoa</taxon>
        <taxon>Arthropoda</taxon>
        <taxon>Hexapoda</taxon>
        <taxon>Insecta</taxon>
        <taxon>Pterygota</taxon>
        <taxon>Neoptera</taxon>
        <taxon>Endopterygota</taxon>
        <taxon>Coleoptera</taxon>
        <taxon>Polyphaga</taxon>
        <taxon>Staphyliniformia</taxon>
        <taxon>Silphidae</taxon>
        <taxon>Nicrophorinae</taxon>
        <taxon>Nicrophorus</taxon>
    </lineage>
</organism>
<comment type="similarity">
    <text evidence="1 4">Belongs to the UDP-glycosyltransferase family.</text>
</comment>
<dbReference type="EC" id="2.4.1.17" evidence="5"/>
<dbReference type="PANTHER" id="PTHR48043:SF159">
    <property type="entry name" value="EG:EG0003.4 PROTEIN-RELATED"/>
    <property type="match status" value="1"/>
</dbReference>
<accession>A0ABM1N475</accession>
<dbReference type="Pfam" id="PF00201">
    <property type="entry name" value="UDPGT"/>
    <property type="match status" value="1"/>
</dbReference>
<dbReference type="InterPro" id="IPR050271">
    <property type="entry name" value="UDP-glycosyltransferase"/>
</dbReference>
<dbReference type="SUPFAM" id="SSF53756">
    <property type="entry name" value="UDP-Glycosyltransferase/glycogen phosphorylase"/>
    <property type="match status" value="1"/>
</dbReference>
<keyword evidence="5" id="KW-0472">Membrane</keyword>
<feature type="chain" id="PRO_5044975930" description="UDP-glucuronosyltransferase" evidence="5">
    <location>
        <begin position="18"/>
        <end position="516"/>
    </location>
</feature>
<dbReference type="RefSeq" id="XP_017781625.1">
    <property type="nucleotide sequence ID" value="XM_017926136.1"/>
</dbReference>
<reference evidence="7" key="1">
    <citation type="submission" date="2025-08" db="UniProtKB">
        <authorList>
            <consortium name="RefSeq"/>
        </authorList>
    </citation>
    <scope>IDENTIFICATION</scope>
    <source>
        <tissue evidence="7">Whole Larva</tissue>
    </source>
</reference>
<keyword evidence="2 4" id="KW-0328">Glycosyltransferase</keyword>
<dbReference type="GeneID" id="108566322"/>
<dbReference type="PROSITE" id="PS00375">
    <property type="entry name" value="UDPGT"/>
    <property type="match status" value="1"/>
</dbReference>
<evidence type="ECO:0000256" key="2">
    <source>
        <dbReference type="ARBA" id="ARBA00022676"/>
    </source>
</evidence>
<dbReference type="PANTHER" id="PTHR48043">
    <property type="entry name" value="EG:EG0003.4 PROTEIN-RELATED"/>
    <property type="match status" value="1"/>
</dbReference>
<keyword evidence="5" id="KW-1133">Transmembrane helix</keyword>
<protein>
    <recommendedName>
        <fullName evidence="5">UDP-glucuronosyltransferase</fullName>
        <ecNumber evidence="5">2.4.1.17</ecNumber>
    </recommendedName>
</protein>